<dbReference type="SUPFAM" id="SSF54909">
    <property type="entry name" value="Dimeric alpha+beta barrel"/>
    <property type="match status" value="1"/>
</dbReference>
<organism evidence="2 3">
    <name type="scientific">Zhenpiania hominis</name>
    <dbReference type="NCBI Taxonomy" id="2763644"/>
    <lineage>
        <taxon>Bacteria</taxon>
        <taxon>Bacillati</taxon>
        <taxon>Bacillota</taxon>
        <taxon>Clostridia</taxon>
        <taxon>Peptostreptococcales</taxon>
        <taxon>Anaerovoracaceae</taxon>
        <taxon>Zhenpiania</taxon>
    </lineage>
</organism>
<feature type="domain" description="ABM" evidence="1">
    <location>
        <begin position="1"/>
        <end position="98"/>
    </location>
</feature>
<dbReference type="GO" id="GO:0004497">
    <property type="term" value="F:monooxygenase activity"/>
    <property type="evidence" value="ECO:0007669"/>
    <property type="project" value="UniProtKB-KW"/>
</dbReference>
<keyword evidence="2" id="KW-0503">Monooxygenase</keyword>
<dbReference type="EMBL" id="JACRYT010000013">
    <property type="protein sequence ID" value="MBC6680454.1"/>
    <property type="molecule type" value="Genomic_DNA"/>
</dbReference>
<proteinExistence type="predicted"/>
<accession>A0A923NKZ8</accession>
<dbReference type="AlphaFoldDB" id="A0A923NKZ8"/>
<dbReference type="RefSeq" id="WP_187303554.1">
    <property type="nucleotide sequence ID" value="NZ_CBCTON010000024.1"/>
</dbReference>
<dbReference type="Proteomes" id="UP000602647">
    <property type="component" value="Unassembled WGS sequence"/>
</dbReference>
<protein>
    <submittedName>
        <fullName evidence="2">Antibiotic biosynthesis monooxygenase</fullName>
    </submittedName>
</protein>
<evidence type="ECO:0000313" key="3">
    <source>
        <dbReference type="Proteomes" id="UP000602647"/>
    </source>
</evidence>
<evidence type="ECO:0000313" key="2">
    <source>
        <dbReference type="EMBL" id="MBC6680454.1"/>
    </source>
</evidence>
<dbReference type="PROSITE" id="PS51725">
    <property type="entry name" value="ABM"/>
    <property type="match status" value="1"/>
</dbReference>
<name>A0A923NKZ8_9FIRM</name>
<keyword evidence="2" id="KW-0560">Oxidoreductase</keyword>
<keyword evidence="3" id="KW-1185">Reference proteome</keyword>
<reference evidence="2" key="1">
    <citation type="submission" date="2020-08" db="EMBL/GenBank/DDBJ databases">
        <title>Genome public.</title>
        <authorList>
            <person name="Liu C."/>
            <person name="Sun Q."/>
        </authorList>
    </citation>
    <scope>NUCLEOTIDE SEQUENCE</scope>
    <source>
        <strain evidence="2">BX12</strain>
    </source>
</reference>
<gene>
    <name evidence="2" type="ORF">H9L42_11550</name>
</gene>
<dbReference type="InterPro" id="IPR011008">
    <property type="entry name" value="Dimeric_a/b-barrel"/>
</dbReference>
<dbReference type="Pfam" id="PF03992">
    <property type="entry name" value="ABM"/>
    <property type="match status" value="1"/>
</dbReference>
<comment type="caution">
    <text evidence="2">The sequence shown here is derived from an EMBL/GenBank/DDBJ whole genome shotgun (WGS) entry which is preliminary data.</text>
</comment>
<sequence length="98" mass="11915">MTNFYVTYKCADKETRENFYREVKACGAPEKSRAEEGCIRYEFFYYADEEDKMFLWEQWSSREAQKKHCQQPHFLELSKIKEKYGVETDIQIEDQESK</sequence>
<dbReference type="InterPro" id="IPR007138">
    <property type="entry name" value="ABM_dom"/>
</dbReference>
<evidence type="ECO:0000259" key="1">
    <source>
        <dbReference type="PROSITE" id="PS51725"/>
    </source>
</evidence>
<dbReference type="Gene3D" id="3.30.70.100">
    <property type="match status" value="1"/>
</dbReference>